<dbReference type="OrthoDB" id="1494157at2"/>
<protein>
    <submittedName>
        <fullName evidence="1">Uncharacterized protein</fullName>
    </submittedName>
</protein>
<name>A0A1T4T0N5_9BACT</name>
<organism evidence="1 2">
    <name type="scientific">Chitinophaga eiseniae</name>
    <dbReference type="NCBI Taxonomy" id="634771"/>
    <lineage>
        <taxon>Bacteria</taxon>
        <taxon>Pseudomonadati</taxon>
        <taxon>Bacteroidota</taxon>
        <taxon>Chitinophagia</taxon>
        <taxon>Chitinophagales</taxon>
        <taxon>Chitinophagaceae</taxon>
        <taxon>Chitinophaga</taxon>
    </lineage>
</organism>
<dbReference type="RefSeq" id="WP_078671247.1">
    <property type="nucleotide sequence ID" value="NZ_FUWZ01000003.1"/>
</dbReference>
<sequence length="104" mass="11952">MNFEGDCLREAGLLDAPSLQSMLGEGWTEDDVRRLYPLALPQATTGRKVELLRQLADADGYSRLYRVGRYYLFESVDPWMHDVFATEELMLDIIAAMQHLKRTV</sequence>
<dbReference type="AlphaFoldDB" id="A0A1T4T0N5"/>
<evidence type="ECO:0000313" key="1">
    <source>
        <dbReference type="EMBL" id="SKA33972.1"/>
    </source>
</evidence>
<gene>
    <name evidence="1" type="ORF">SAMN04488128_103929</name>
</gene>
<dbReference type="EMBL" id="FUWZ01000003">
    <property type="protein sequence ID" value="SKA33972.1"/>
    <property type="molecule type" value="Genomic_DNA"/>
</dbReference>
<dbReference type="STRING" id="634771.SAMN04488128_103929"/>
<keyword evidence="2" id="KW-1185">Reference proteome</keyword>
<evidence type="ECO:0000313" key="2">
    <source>
        <dbReference type="Proteomes" id="UP000190367"/>
    </source>
</evidence>
<accession>A0A1T4T0N5</accession>
<reference evidence="2" key="1">
    <citation type="submission" date="2017-02" db="EMBL/GenBank/DDBJ databases">
        <authorList>
            <person name="Varghese N."/>
            <person name="Submissions S."/>
        </authorList>
    </citation>
    <scope>NUCLEOTIDE SEQUENCE [LARGE SCALE GENOMIC DNA]</scope>
    <source>
        <strain evidence="2">DSM 22224</strain>
    </source>
</reference>
<dbReference type="Proteomes" id="UP000190367">
    <property type="component" value="Unassembled WGS sequence"/>
</dbReference>
<proteinExistence type="predicted"/>